<dbReference type="Gene3D" id="3.60.10.10">
    <property type="entry name" value="Endonuclease/exonuclease/phosphatase"/>
    <property type="match status" value="1"/>
</dbReference>
<feature type="compositionally biased region" description="Low complexity" evidence="2">
    <location>
        <begin position="112"/>
        <end position="122"/>
    </location>
</feature>
<comment type="similarity">
    <text evidence="1">Belongs to the inositol polyphosphate 5-phosphatase family.</text>
</comment>
<evidence type="ECO:0000256" key="1">
    <source>
        <dbReference type="ARBA" id="ARBA00010768"/>
    </source>
</evidence>
<dbReference type="InterPro" id="IPR000300">
    <property type="entry name" value="IPPc"/>
</dbReference>
<dbReference type="InterPro" id="IPR036691">
    <property type="entry name" value="Endo/exonu/phosph_ase_sf"/>
</dbReference>
<evidence type="ECO:0000256" key="2">
    <source>
        <dbReference type="SAM" id="MobiDB-lite"/>
    </source>
</evidence>
<feature type="compositionally biased region" description="Low complexity" evidence="2">
    <location>
        <begin position="77"/>
        <end position="94"/>
    </location>
</feature>
<feature type="domain" description="Inositol polyphosphate-related phosphatase" evidence="3">
    <location>
        <begin position="25"/>
        <end position="298"/>
    </location>
</feature>
<evidence type="ECO:0000259" key="3">
    <source>
        <dbReference type="SMART" id="SM00128"/>
    </source>
</evidence>
<dbReference type="GO" id="GO:0046856">
    <property type="term" value="P:phosphatidylinositol dephosphorylation"/>
    <property type="evidence" value="ECO:0007669"/>
    <property type="project" value="InterPro"/>
</dbReference>
<dbReference type="Proteomes" id="UP000236333">
    <property type="component" value="Unassembled WGS sequence"/>
</dbReference>
<sequence length="453" mass="47985">MSEGRPSGGAPSGPLWYGRKARATADSSGLASTAERADPKRRLMFVNSHFAAHQERVEERNEHYSKIVRQLHFRNTSKAASKQRQQQQADAWGRPGAGCYPGGGADADLDPADLGGPDAPAAEPEDHGPGMTDAALLVWAGDFNYRINASYADVRAGACAGRLAELFQLDQCRAEMEKGAVFRGLREPLVAEHPVFVPTYKFDKGVPASEQLVPAAEGAGSGRSRLNLPYDTSEKQRVPAWTDRVFYRGSRPGSHDVAAEEVSVSVSAAEDYTCVLEVNDSDHKPVYALLQVQLPAYKQDQKRRFCLAAAAAVHASAAPPPPPGSAPAVVASAISLQVRPNGSPSHVDLRSTGTASFIVEVVVERSAAGGSSYAPGAAAPLPSWLEVTPTRFQLPAPPGCGGHGAMRVQMRALRGDGGSRPPDAVRLRFILRPMYGMATLGSSVGPSVTVSMA</sequence>
<accession>A0A2J8AJN1</accession>
<feature type="region of interest" description="Disordered" evidence="2">
    <location>
        <begin position="75"/>
        <end position="129"/>
    </location>
</feature>
<dbReference type="OrthoDB" id="1925875at2759"/>
<evidence type="ECO:0000313" key="4">
    <source>
        <dbReference type="EMBL" id="PNH12727.1"/>
    </source>
</evidence>
<dbReference type="PANTHER" id="PTHR11200:SF300">
    <property type="entry name" value="TYPE II INOSITOL 1,4,5-TRISPHOSPHATE 5-PHOSPHATASE"/>
    <property type="match status" value="1"/>
</dbReference>
<dbReference type="SMART" id="SM00128">
    <property type="entry name" value="IPPc"/>
    <property type="match status" value="1"/>
</dbReference>
<name>A0A2J8AJN1_9CHLO</name>
<dbReference type="Pfam" id="PF22669">
    <property type="entry name" value="Exo_endo_phos2"/>
    <property type="match status" value="2"/>
</dbReference>
<dbReference type="InterPro" id="IPR046985">
    <property type="entry name" value="IP5"/>
</dbReference>
<feature type="compositionally biased region" description="Gly residues" evidence="2">
    <location>
        <begin position="95"/>
        <end position="105"/>
    </location>
</feature>
<protein>
    <submittedName>
        <fullName evidence="4">Type II inositol 1,4,5-trisphosphate 5-phosphatase FRA3</fullName>
    </submittedName>
</protein>
<comment type="caution">
    <text evidence="4">The sequence shown here is derived from an EMBL/GenBank/DDBJ whole genome shotgun (WGS) entry which is preliminary data.</text>
</comment>
<dbReference type="PANTHER" id="PTHR11200">
    <property type="entry name" value="INOSITOL 5-PHOSPHATASE"/>
    <property type="match status" value="1"/>
</dbReference>
<feature type="compositionally biased region" description="Gly residues" evidence="2">
    <location>
        <begin position="1"/>
        <end position="11"/>
    </location>
</feature>
<organism evidence="4 5">
    <name type="scientific">Tetrabaena socialis</name>
    <dbReference type="NCBI Taxonomy" id="47790"/>
    <lineage>
        <taxon>Eukaryota</taxon>
        <taxon>Viridiplantae</taxon>
        <taxon>Chlorophyta</taxon>
        <taxon>core chlorophytes</taxon>
        <taxon>Chlorophyceae</taxon>
        <taxon>CS clade</taxon>
        <taxon>Chlamydomonadales</taxon>
        <taxon>Tetrabaenaceae</taxon>
        <taxon>Tetrabaena</taxon>
    </lineage>
</organism>
<dbReference type="SUPFAM" id="SSF56219">
    <property type="entry name" value="DNase I-like"/>
    <property type="match status" value="1"/>
</dbReference>
<evidence type="ECO:0000313" key="5">
    <source>
        <dbReference type="Proteomes" id="UP000236333"/>
    </source>
</evidence>
<dbReference type="EMBL" id="PGGS01000004">
    <property type="protein sequence ID" value="PNH12727.1"/>
    <property type="molecule type" value="Genomic_DNA"/>
</dbReference>
<keyword evidence="5" id="KW-1185">Reference proteome</keyword>
<gene>
    <name evidence="4" type="ORF">TSOC_000290</name>
</gene>
<dbReference type="AlphaFoldDB" id="A0A2J8AJN1"/>
<feature type="region of interest" description="Disordered" evidence="2">
    <location>
        <begin position="1"/>
        <end position="40"/>
    </location>
</feature>
<reference evidence="4 5" key="1">
    <citation type="journal article" date="2017" name="Mol. Biol. Evol.">
        <title>The 4-celled Tetrabaena socialis nuclear genome reveals the essential components for genetic control of cell number at the origin of multicellularity in the volvocine lineage.</title>
        <authorList>
            <person name="Featherston J."/>
            <person name="Arakaki Y."/>
            <person name="Hanschen E.R."/>
            <person name="Ferris P.J."/>
            <person name="Michod R.E."/>
            <person name="Olson B.J.S.C."/>
            <person name="Nozaki H."/>
            <person name="Durand P.M."/>
        </authorList>
    </citation>
    <scope>NUCLEOTIDE SEQUENCE [LARGE SCALE GENOMIC DNA]</scope>
    <source>
        <strain evidence="4 5">NIES-571</strain>
    </source>
</reference>
<dbReference type="GO" id="GO:0004439">
    <property type="term" value="F:phosphatidylinositol-4,5-bisphosphate 5-phosphatase activity"/>
    <property type="evidence" value="ECO:0007669"/>
    <property type="project" value="TreeGrafter"/>
</dbReference>
<proteinExistence type="inferred from homology"/>